<name>A0ABT8YGQ0_9HYPH</name>
<dbReference type="SUPFAM" id="SSF103025">
    <property type="entry name" value="Folate-binding domain"/>
    <property type="match status" value="1"/>
</dbReference>
<organism evidence="1 2">
    <name type="scientific">Rhizobium alvei</name>
    <dbReference type="NCBI Taxonomy" id="1132659"/>
    <lineage>
        <taxon>Bacteria</taxon>
        <taxon>Pseudomonadati</taxon>
        <taxon>Pseudomonadota</taxon>
        <taxon>Alphaproteobacteria</taxon>
        <taxon>Hyphomicrobiales</taxon>
        <taxon>Rhizobiaceae</taxon>
        <taxon>Rhizobium/Agrobacterium group</taxon>
        <taxon>Rhizobium</taxon>
    </lineage>
</organism>
<sequence length="182" mass="19956">MRDLREEDIRIRDLSGKWSPVPHWATAVLSRTGFKVRSIAGLTQHLVSGDLDAYAARDGAIGTGTGALGLTAGDRYSLRLARDRMLAIGAPPDLARGGWHDDGFAVTDMSAAYHVFEIDGDATDDLLAEALLIDRRNPGPSASVQFAATPAILYRHEVENRLRLHVERGLAASVWTWLELRR</sequence>
<dbReference type="InterPro" id="IPR027266">
    <property type="entry name" value="TrmE/GcvT-like"/>
</dbReference>
<protein>
    <submittedName>
        <fullName evidence="1">Uncharacterized protein</fullName>
    </submittedName>
</protein>
<dbReference type="RefSeq" id="WP_304374361.1">
    <property type="nucleotide sequence ID" value="NZ_JAUOZU010000001.1"/>
</dbReference>
<keyword evidence="2" id="KW-1185">Reference proteome</keyword>
<evidence type="ECO:0000313" key="1">
    <source>
        <dbReference type="EMBL" id="MDO6962513.1"/>
    </source>
</evidence>
<reference evidence="1" key="2">
    <citation type="submission" date="2023-07" db="EMBL/GenBank/DDBJ databases">
        <authorList>
            <person name="Shen H."/>
        </authorList>
    </citation>
    <scope>NUCLEOTIDE SEQUENCE</scope>
    <source>
        <strain evidence="1">TNR-22</strain>
    </source>
</reference>
<dbReference type="EMBL" id="JAUOZU010000001">
    <property type="protein sequence ID" value="MDO6962513.1"/>
    <property type="molecule type" value="Genomic_DNA"/>
</dbReference>
<gene>
    <name evidence="1" type="ORF">Q4481_01015</name>
</gene>
<dbReference type="Proteomes" id="UP001174932">
    <property type="component" value="Unassembled WGS sequence"/>
</dbReference>
<proteinExistence type="predicted"/>
<comment type="caution">
    <text evidence="1">The sequence shown here is derived from an EMBL/GenBank/DDBJ whole genome shotgun (WGS) entry which is preliminary data.</text>
</comment>
<accession>A0ABT8YGQ0</accession>
<evidence type="ECO:0000313" key="2">
    <source>
        <dbReference type="Proteomes" id="UP001174932"/>
    </source>
</evidence>
<reference evidence="1" key="1">
    <citation type="journal article" date="2015" name="Int. J. Syst. Evol. Microbiol.">
        <title>Rhizobium alvei sp. nov., isolated from a freshwater river.</title>
        <authorList>
            <person name="Sheu S.Y."/>
            <person name="Huang H.W."/>
            <person name="Young C.C."/>
            <person name="Chen W.M."/>
        </authorList>
    </citation>
    <scope>NUCLEOTIDE SEQUENCE</scope>
    <source>
        <strain evidence="1">TNR-22</strain>
    </source>
</reference>
<dbReference type="Gene3D" id="3.30.1360.120">
    <property type="entry name" value="Probable tRNA modification gtpase trme, domain 1"/>
    <property type="match status" value="1"/>
</dbReference>